<feature type="domain" description="Ketosynthase family 3 (KS3)" evidence="6">
    <location>
        <begin position="30"/>
        <end position="450"/>
    </location>
</feature>
<dbReference type="CDD" id="cd00833">
    <property type="entry name" value="PKS"/>
    <property type="match status" value="1"/>
</dbReference>
<dbReference type="Gene3D" id="3.40.47.10">
    <property type="match status" value="1"/>
</dbReference>
<dbReference type="Gene3D" id="1.10.1200.10">
    <property type="entry name" value="ACP-like"/>
    <property type="match status" value="1"/>
</dbReference>
<keyword evidence="1" id="KW-0596">Phosphopantetheine</keyword>
<name>A0ABV0LSQ2_9PSEU</name>
<evidence type="ECO:0000259" key="5">
    <source>
        <dbReference type="PROSITE" id="PS50075"/>
    </source>
</evidence>
<gene>
    <name evidence="7" type="ORF">ABJI51_40190</name>
</gene>
<dbReference type="Pfam" id="PF02801">
    <property type="entry name" value="Ketoacyl-synt_C"/>
    <property type="match status" value="1"/>
</dbReference>
<dbReference type="SMART" id="SM01294">
    <property type="entry name" value="PKS_PP_betabranch"/>
    <property type="match status" value="1"/>
</dbReference>
<dbReference type="InterPro" id="IPR050091">
    <property type="entry name" value="PKS_NRPS_Biosynth_Enz"/>
</dbReference>
<sequence length="1046" mass="109195">MAEHDDRVLENLRWVTLELHQAREQLRAAEEPIAVVGTGCRYPGGVSTPEDLWRLLAEGTDAITEFPDGRGWDVDSLHRPDEPGHSSTRHGGFLDAPGAFDAGFFGISPAAAEVTDPQHRLLLEVAWEAIERAGIDPQSLRGSRTGVFAGTMYSDYGTGAADADLAGRVLMGTSGSLASGRIAYTFGFEGPALTLDTACSSSLVAVHLAVQALRRGECTLALAGGSTVLATPSVFVEFSRQRGLSADGRCKAFGAGADGTGFAEGAGVLLLERLSDARRNGHPVLAVVRGSAVNSDGASNGLTAPNGPAQQRVIAQALADARLSPSDVDVVEAHGTGTALGDPIEAQAVLAAYGQDRPAPLWLGSVKSNLGHTQAAAGVAGVLKMILALRHGLLPKTLHADEPSPHVDWTAGAVSLLTEPRPWPAGERPRRAGISSFGVSGTNAHVILEEAPPAEPAEAAPDVPDAPWVLSARSAAALRGQAARLLSHVDSPAVDVAHSLLASRSRFERRAVVLGSSPEERRRGLAALAAGEDASTVVTGLADAGPDAVFVFPGQGSQWAGMGRELLDTSPAFAARLTECAAALVPFTDFDLIRVLRRGDELDRVDVVQPALWAVMVSLAALWQAHGVRPAAVLGHSQGEIAAACVAGALSLSDGARVVALRSRALASLSGQGGMVSVRLPVDEVEKLLTPGLSIAAVNGAASVVVSGEPDALTALVERCGEHAKRIPVDYASHSAQVDSLRERLLADLAPIRPRAAEIPFVSTVTASVFDTTGLDARYWFTNLREPVLFDPALRTLLDQGRTAFAELSPHPVLTLGMQQTAPDAVVAGALRRGDGGLGRVRLSLAELAVRGVDVDWALPPGRRIDLPTYAFDHRDYWLTATPPLSRESAAETLHFQGNVPDRRDLVKLVRSAAAAVLGHASADDVEPSGSFRELGFDSAAGVQLRNRLAAATGLDLPVTVVFDHPTAAALADHLRISLAGEPDGGLDRHLDALESGLRDLDGAARDHVLTRLRTLVAAGPGTADLDAATADEMFALLDTELGAAK</sequence>
<dbReference type="Proteomes" id="UP001440984">
    <property type="component" value="Unassembled WGS sequence"/>
</dbReference>
<keyword evidence="3" id="KW-0808">Transferase</keyword>
<dbReference type="PROSITE" id="PS00606">
    <property type="entry name" value="KS3_1"/>
    <property type="match status" value="1"/>
</dbReference>
<dbReference type="PROSITE" id="PS50075">
    <property type="entry name" value="CARRIER"/>
    <property type="match status" value="1"/>
</dbReference>
<dbReference type="InterPro" id="IPR001227">
    <property type="entry name" value="Ac_transferase_dom_sf"/>
</dbReference>
<dbReference type="SMART" id="SM00823">
    <property type="entry name" value="PKS_PP"/>
    <property type="match status" value="1"/>
</dbReference>
<evidence type="ECO:0000256" key="1">
    <source>
        <dbReference type="ARBA" id="ARBA00022450"/>
    </source>
</evidence>
<protein>
    <submittedName>
        <fullName evidence="7">Beta-ketoacyl synthase N-terminal-like domain-containing protein</fullName>
    </submittedName>
</protein>
<dbReference type="InterPro" id="IPR016039">
    <property type="entry name" value="Thiolase-like"/>
</dbReference>
<reference evidence="7 8" key="1">
    <citation type="submission" date="2024-05" db="EMBL/GenBank/DDBJ databases">
        <authorList>
            <person name="Zhao H."/>
            <person name="Xu Y."/>
            <person name="Lin S."/>
            <person name="Spain J.C."/>
            <person name="Zhou N.-Y."/>
        </authorList>
    </citation>
    <scope>NUCLEOTIDE SEQUENCE [LARGE SCALE GENOMIC DNA]</scope>
    <source>
        <strain evidence="7 8">NEAU-NG30</strain>
    </source>
</reference>
<dbReference type="InterPro" id="IPR016035">
    <property type="entry name" value="Acyl_Trfase/lysoPLipase"/>
</dbReference>
<dbReference type="InterPro" id="IPR036736">
    <property type="entry name" value="ACP-like_sf"/>
</dbReference>
<dbReference type="InterPro" id="IPR020806">
    <property type="entry name" value="PKS_PP-bd"/>
</dbReference>
<feature type="domain" description="Carrier" evidence="5">
    <location>
        <begin position="904"/>
        <end position="979"/>
    </location>
</feature>
<evidence type="ECO:0000256" key="3">
    <source>
        <dbReference type="ARBA" id="ARBA00022679"/>
    </source>
</evidence>
<evidence type="ECO:0000259" key="6">
    <source>
        <dbReference type="PROSITE" id="PS52004"/>
    </source>
</evidence>
<dbReference type="Pfam" id="PF16197">
    <property type="entry name" value="KAsynt_C_assoc"/>
    <property type="match status" value="1"/>
</dbReference>
<dbReference type="Pfam" id="PF00109">
    <property type="entry name" value="ketoacyl-synt"/>
    <property type="match status" value="1"/>
</dbReference>
<dbReference type="Pfam" id="PF00698">
    <property type="entry name" value="Acyl_transf_1"/>
    <property type="match status" value="1"/>
</dbReference>
<evidence type="ECO:0000256" key="4">
    <source>
        <dbReference type="ARBA" id="ARBA00023315"/>
    </source>
</evidence>
<evidence type="ECO:0000313" key="7">
    <source>
        <dbReference type="EMBL" id="MEQ0565336.1"/>
    </source>
</evidence>
<dbReference type="InterPro" id="IPR018201">
    <property type="entry name" value="Ketoacyl_synth_AS"/>
</dbReference>
<dbReference type="Gene3D" id="3.40.366.10">
    <property type="entry name" value="Malonyl-Coenzyme A Acyl Carrier Protein, domain 2"/>
    <property type="match status" value="1"/>
</dbReference>
<accession>A0ABV0LSQ2</accession>
<dbReference type="InterPro" id="IPR014030">
    <property type="entry name" value="Ketoacyl_synth_N"/>
</dbReference>
<proteinExistence type="predicted"/>
<dbReference type="SUPFAM" id="SSF52151">
    <property type="entry name" value="FabD/lysophospholipase-like"/>
    <property type="match status" value="1"/>
</dbReference>
<evidence type="ECO:0000313" key="8">
    <source>
        <dbReference type="Proteomes" id="UP001440984"/>
    </source>
</evidence>
<dbReference type="SMART" id="SM00825">
    <property type="entry name" value="PKS_KS"/>
    <property type="match status" value="1"/>
</dbReference>
<dbReference type="PROSITE" id="PS52004">
    <property type="entry name" value="KS3_2"/>
    <property type="match status" value="1"/>
</dbReference>
<dbReference type="SMART" id="SM00827">
    <property type="entry name" value="PKS_AT"/>
    <property type="match status" value="1"/>
</dbReference>
<evidence type="ECO:0000256" key="2">
    <source>
        <dbReference type="ARBA" id="ARBA00022553"/>
    </source>
</evidence>
<dbReference type="SUPFAM" id="SSF53901">
    <property type="entry name" value="Thiolase-like"/>
    <property type="match status" value="1"/>
</dbReference>
<dbReference type="Pfam" id="PF00550">
    <property type="entry name" value="PP-binding"/>
    <property type="match status" value="1"/>
</dbReference>
<keyword evidence="8" id="KW-1185">Reference proteome</keyword>
<dbReference type="PANTHER" id="PTHR43775">
    <property type="entry name" value="FATTY ACID SYNTHASE"/>
    <property type="match status" value="1"/>
</dbReference>
<dbReference type="EMBL" id="JBDZYD010000019">
    <property type="protein sequence ID" value="MEQ0565336.1"/>
    <property type="molecule type" value="Genomic_DNA"/>
</dbReference>
<dbReference type="SUPFAM" id="SSF55048">
    <property type="entry name" value="Probable ACP-binding domain of malonyl-CoA ACP transacylase"/>
    <property type="match status" value="1"/>
</dbReference>
<dbReference type="InterPro" id="IPR032821">
    <property type="entry name" value="PKS_assoc"/>
</dbReference>
<dbReference type="InterPro" id="IPR014031">
    <property type="entry name" value="Ketoacyl_synth_C"/>
</dbReference>
<dbReference type="InterPro" id="IPR009081">
    <property type="entry name" value="PP-bd_ACP"/>
</dbReference>
<dbReference type="SUPFAM" id="SSF47336">
    <property type="entry name" value="ACP-like"/>
    <property type="match status" value="1"/>
</dbReference>
<dbReference type="InterPro" id="IPR014043">
    <property type="entry name" value="Acyl_transferase_dom"/>
</dbReference>
<dbReference type="InterPro" id="IPR016036">
    <property type="entry name" value="Malonyl_transacylase_ACP-bd"/>
</dbReference>
<keyword evidence="2" id="KW-0597">Phosphoprotein</keyword>
<dbReference type="Gene3D" id="3.30.70.3290">
    <property type="match status" value="1"/>
</dbReference>
<comment type="caution">
    <text evidence="7">The sequence shown here is derived from an EMBL/GenBank/DDBJ whole genome shotgun (WGS) entry which is preliminary data.</text>
</comment>
<dbReference type="RefSeq" id="WP_348956421.1">
    <property type="nucleotide sequence ID" value="NZ_JBDZYD010000019.1"/>
</dbReference>
<dbReference type="PANTHER" id="PTHR43775:SF51">
    <property type="entry name" value="INACTIVE PHENOLPHTHIOCEROL SYNTHESIS POLYKETIDE SYNTHASE TYPE I PKS1-RELATED"/>
    <property type="match status" value="1"/>
</dbReference>
<dbReference type="InterPro" id="IPR020841">
    <property type="entry name" value="PKS_Beta-ketoAc_synthase_dom"/>
</dbReference>
<organism evidence="7 8">
    <name type="scientific">Amycolatopsis melonis</name>
    <dbReference type="NCBI Taxonomy" id="3156488"/>
    <lineage>
        <taxon>Bacteria</taxon>
        <taxon>Bacillati</taxon>
        <taxon>Actinomycetota</taxon>
        <taxon>Actinomycetes</taxon>
        <taxon>Pseudonocardiales</taxon>
        <taxon>Pseudonocardiaceae</taxon>
        <taxon>Amycolatopsis</taxon>
    </lineage>
</organism>
<keyword evidence="4" id="KW-0012">Acyltransferase</keyword>